<proteinExistence type="predicted"/>
<protein>
    <recommendedName>
        <fullName evidence="3">DUF3868 domain-containing protein</fullName>
    </recommendedName>
</protein>
<accession>A0ABV9KSI9</accession>
<name>A0ABV9KSI9_9BACT</name>
<keyword evidence="2" id="KW-1185">Reference proteome</keyword>
<comment type="caution">
    <text evidence="1">The sequence shown here is derived from an EMBL/GenBank/DDBJ whole genome shotgun (WGS) entry which is preliminary data.</text>
</comment>
<sequence>MKKIFIIFLMMTFVCFLQRTYAQQYNSAKYKDIEFEYDNENVYVRVYLNLQDYYVELGDSLTLTPLISANANALELPYLVLIGQGKQGFHLFNRSLANATSYRFLRISNQNNELYQATVPYESWMNNSRLDMKIDLSQIGGLPLYSYAEALRNNINPKGARKENPIVSANSEFRVNSPSRTENSFSVPADFSRESATFDLRLSGKKSFVVANQEEVNKIRALIDWAMTNENISLIGVYITSYTSVDGIYMDNDELTKGQSLAFKRTLQAGNNYPDALFFTEWKGEDWPGLTELVKQSNMPYQQEVLNIINNTGIFTGRELKLMQLAQGNPYRYMRDNLFPQQWRIECRVVYKRN</sequence>
<gene>
    <name evidence="1" type="ORF">ACFO6W_04825</name>
</gene>
<dbReference type="RefSeq" id="WP_379994237.1">
    <property type="nucleotide sequence ID" value="NZ_JBHSGN010000042.1"/>
</dbReference>
<organism evidence="1 2">
    <name type="scientific">Dysgonomonas termitidis</name>
    <dbReference type="NCBI Taxonomy" id="1516126"/>
    <lineage>
        <taxon>Bacteria</taxon>
        <taxon>Pseudomonadati</taxon>
        <taxon>Bacteroidota</taxon>
        <taxon>Bacteroidia</taxon>
        <taxon>Bacteroidales</taxon>
        <taxon>Dysgonomonadaceae</taxon>
        <taxon>Dysgonomonas</taxon>
    </lineage>
</organism>
<dbReference type="Proteomes" id="UP001596023">
    <property type="component" value="Unassembled WGS sequence"/>
</dbReference>
<reference evidence="2" key="1">
    <citation type="journal article" date="2019" name="Int. J. Syst. Evol. Microbiol.">
        <title>The Global Catalogue of Microorganisms (GCM) 10K type strain sequencing project: providing services to taxonomists for standard genome sequencing and annotation.</title>
        <authorList>
            <consortium name="The Broad Institute Genomics Platform"/>
            <consortium name="The Broad Institute Genome Sequencing Center for Infectious Disease"/>
            <person name="Wu L."/>
            <person name="Ma J."/>
        </authorList>
    </citation>
    <scope>NUCLEOTIDE SEQUENCE [LARGE SCALE GENOMIC DNA]</scope>
    <source>
        <strain evidence="2">CCUG 66188</strain>
    </source>
</reference>
<evidence type="ECO:0000313" key="2">
    <source>
        <dbReference type="Proteomes" id="UP001596023"/>
    </source>
</evidence>
<dbReference type="EMBL" id="JBHSGN010000042">
    <property type="protein sequence ID" value="MFC4673008.1"/>
    <property type="molecule type" value="Genomic_DNA"/>
</dbReference>
<evidence type="ECO:0008006" key="3">
    <source>
        <dbReference type="Google" id="ProtNLM"/>
    </source>
</evidence>
<evidence type="ECO:0000313" key="1">
    <source>
        <dbReference type="EMBL" id="MFC4673008.1"/>
    </source>
</evidence>